<keyword evidence="6" id="KW-0067">ATP-binding</keyword>
<keyword evidence="3 7" id="KW-0863">Zinc-finger</keyword>
<feature type="region of interest" description="Disordered" evidence="8">
    <location>
        <begin position="1583"/>
        <end position="1609"/>
    </location>
</feature>
<dbReference type="STRING" id="590646.G3B158"/>
<keyword evidence="12" id="KW-1185">Reference proteome</keyword>
<dbReference type="Gene3D" id="3.30.40.10">
    <property type="entry name" value="Zinc/RING finger domain, C3HC4 (zinc finger)"/>
    <property type="match status" value="1"/>
</dbReference>
<accession>G3B158</accession>
<dbReference type="GO" id="GO:0061630">
    <property type="term" value="F:ubiquitin protein ligase activity"/>
    <property type="evidence" value="ECO:0007669"/>
    <property type="project" value="TreeGrafter"/>
</dbReference>
<gene>
    <name evidence="11" type="ORF">CANTEDRAFT_121017</name>
</gene>
<organism evidence="12">
    <name type="scientific">Candida tenuis (strain ATCC 10573 / BCRC 21748 / CBS 615 / JCM 9827 / NBRC 10315 / NRRL Y-1498 / VKM Y-70)</name>
    <name type="common">Yeast</name>
    <name type="synonym">Yamadazyma tenuis</name>
    <dbReference type="NCBI Taxonomy" id="590646"/>
    <lineage>
        <taxon>Eukaryota</taxon>
        <taxon>Fungi</taxon>
        <taxon>Dikarya</taxon>
        <taxon>Ascomycota</taxon>
        <taxon>Saccharomycotina</taxon>
        <taxon>Pichiomycetes</taxon>
        <taxon>Debaryomycetaceae</taxon>
        <taxon>Yamadazyma</taxon>
    </lineage>
</organism>
<dbReference type="SMART" id="SM00490">
    <property type="entry name" value="HELICc"/>
    <property type="match status" value="1"/>
</dbReference>
<dbReference type="GO" id="GO:0016787">
    <property type="term" value="F:hydrolase activity"/>
    <property type="evidence" value="ECO:0007669"/>
    <property type="project" value="UniProtKB-KW"/>
</dbReference>
<dbReference type="InterPro" id="IPR027417">
    <property type="entry name" value="P-loop_NTPase"/>
</dbReference>
<name>G3B158_CANTC</name>
<dbReference type="HOGENOM" id="CLU_001592_2_0_1"/>
<dbReference type="Pfam" id="PF00271">
    <property type="entry name" value="Helicase_C"/>
    <property type="match status" value="1"/>
</dbReference>
<dbReference type="InterPro" id="IPR000330">
    <property type="entry name" value="SNF2_N"/>
</dbReference>
<dbReference type="EMBL" id="GL996515">
    <property type="protein sequence ID" value="EGV64884.1"/>
    <property type="molecule type" value="Genomic_DNA"/>
</dbReference>
<dbReference type="InterPro" id="IPR052583">
    <property type="entry name" value="ATP-helicase/E3_Ub-Ligase"/>
</dbReference>
<dbReference type="Gene3D" id="3.40.50.300">
    <property type="entry name" value="P-loop containing nucleotide triphosphate hydrolases"/>
    <property type="match status" value="1"/>
</dbReference>
<dbReference type="InterPro" id="IPR014001">
    <property type="entry name" value="Helicase_ATP-bd"/>
</dbReference>
<dbReference type="OrthoDB" id="5330228at2759"/>
<evidence type="ECO:0000313" key="11">
    <source>
        <dbReference type="EMBL" id="EGV64884.1"/>
    </source>
</evidence>
<evidence type="ECO:0008006" key="13">
    <source>
        <dbReference type="Google" id="ProtNLM"/>
    </source>
</evidence>
<dbReference type="Gene3D" id="3.40.50.10810">
    <property type="entry name" value="Tandem AAA-ATPase domain"/>
    <property type="match status" value="2"/>
</dbReference>
<dbReference type="GO" id="GO:0000209">
    <property type="term" value="P:protein polyubiquitination"/>
    <property type="evidence" value="ECO:0007669"/>
    <property type="project" value="TreeGrafter"/>
</dbReference>
<evidence type="ECO:0000256" key="8">
    <source>
        <dbReference type="SAM" id="MobiDB-lite"/>
    </source>
</evidence>
<feature type="domain" description="Helicase C-terminal" evidence="10">
    <location>
        <begin position="1422"/>
        <end position="1591"/>
    </location>
</feature>
<dbReference type="PANTHER" id="PTHR45865">
    <property type="entry name" value="E3 UBIQUITIN-PROTEIN LIGASE SHPRH FAMILY MEMBER"/>
    <property type="match status" value="1"/>
</dbReference>
<dbReference type="PANTHER" id="PTHR45865:SF1">
    <property type="entry name" value="E3 UBIQUITIN-PROTEIN LIGASE SHPRH"/>
    <property type="match status" value="1"/>
</dbReference>
<dbReference type="Proteomes" id="UP000000707">
    <property type="component" value="Unassembled WGS sequence"/>
</dbReference>
<evidence type="ECO:0000313" key="12">
    <source>
        <dbReference type="Proteomes" id="UP000000707"/>
    </source>
</evidence>
<dbReference type="GO" id="GO:0006974">
    <property type="term" value="P:DNA damage response"/>
    <property type="evidence" value="ECO:0007669"/>
    <property type="project" value="TreeGrafter"/>
</dbReference>
<dbReference type="Pfam" id="PF00176">
    <property type="entry name" value="SNF2-rel_dom"/>
    <property type="match status" value="1"/>
</dbReference>
<evidence type="ECO:0000256" key="7">
    <source>
        <dbReference type="PROSITE-ProRule" id="PRU00175"/>
    </source>
</evidence>
<dbReference type="GO" id="GO:0005524">
    <property type="term" value="F:ATP binding"/>
    <property type="evidence" value="ECO:0007669"/>
    <property type="project" value="InterPro"/>
</dbReference>
<dbReference type="InterPro" id="IPR013083">
    <property type="entry name" value="Znf_RING/FYVE/PHD"/>
</dbReference>
<evidence type="ECO:0000256" key="1">
    <source>
        <dbReference type="ARBA" id="ARBA00022723"/>
    </source>
</evidence>
<sequence length="1668" mass="191233">MIPSTGTYSFQTKHISLSIPRDSHFLSIKNHKVFKMKEESLLTFNLEEHQEEVLYLRQELLLLQNANSKSNYTIQTESPSVKFSINLKDKTLEAEICYKVFYGPYVNELVPLNVSLKISRYLNWNVKPLSSADTSTFPDPSTPVTAHLFYDSMSEHAKTLPDIASQFELPELETNLLRFQCRTVNWMLTKESVQYNWSSNRCENKHLISYELTEKIQSFFDHPDGASPEEMESIDTEVGQALGGLCFGWASVMFREENFWYNKYTSNLVDRVSMYRFILNYHSSNDTPIILPAQGLLAEEMGLGKTVEVTALSLLNPRPTDQIDDTIHIQLTNFGDHKPVLQSKTTLIIAPDSILKQWVEEILRLAPSLAVTIYKGLNKYPKLNNNPRLIADYLKMFDIVFTTYSTISKELDYALYSSRNKNTRASSRKRSSRTHEADSSNEDVSETEEVQDPKQEAGVYDQDALLKDYRSLFQLSMSSKKPKIANMKTDEDQAQTDYEKILEDEIQLALKHNKLPDLYRNSSYESPLMLLQFWRVVLDEVQMVSSKISRPFQCASLIPRFHSWAVSGTPIKKNLNDLHSVLAFLRYMPFCGKIGKSSWDLLTNIEVNTNEDFIYLWKSIGLRHTKAMVHDDIKLPPQNRVLMSIPFNVVEQENYNQVLEQCLASICLDVNGTPVMDSWEPTPTIVSYMKSWLVRLRQICCNPQVGQLNLNTRRYRTRYYLYNNNSNSKFVQTVQVLKTLENVLDDMLESAAAEIIKTERNLMGAYTDLAFLCELTLHPKAARRYFNFVCLSTQGILARTKVMLVKAKERRNQLTKVADAVTNVDDEDVYEDENVIPPESLDLTDHEVREYEKVNELIKTYTSRLRSWSLTLHKCYFLLASSYFQDYDPEYIQKIEKQQNPVYSSYINNPLLEDRFSYDSQDLATLLTGSHLEFPLITEESILDSYTEPESSEESTEVSKLKYLEQHYYNLAEHTRQSLLKGSTNNVKKAVNSRILSREYFARSTDNFVDDGSLLVPKTTKKFFKQLPLIKVADLAQQVIGMKVSLYFNRVQALVDQLNSQAKVINDWMNELIKILCSPLLTLDQDPNGQEYEKTIEDQDKASCYLHLLTRVLADRSSAIEGKEITTRIVSNAKQQEQRDFDVELERVNDKEFLNFLEAQRLEAKPVSKFSFNDLVREIKDIQSQINDEKSIGSQSASLELQLLDAAASSIRQIFDNQKLSSVLLLRELSTNCNFVFNARIDYFKQLQQISDSVRMPEYFQTDPEQTYNPAIEYGFRRCFESLKTIPIAMGKLVTKFKYLQSLSSPEQSSTDIDDNLMCIICRTTITIGSLTPCGHKYCKDCLEQWLSNHRSCPVCKSIITTSSIYNFTHYIPDLKANRVEASNTLEKDKNLYSIYKHMDDMVVNDIQKIKLKHSYSSKVDMIVKQVLYLKQQDPSVQIVVFSQWQDLLYILATAFKHAEISYLASYGTLTAEVGAGRPRSKYDSVERFKDPSNDITCFLLNAKAQASGLNLINATHIFLCEPLVNTSLELQAISRIHRIGQTKVTTVWMFAIENSVEESIVVLSTNKRLNYIQTLLENTSGVPTKESTPAVNSNPREPSTRISQAKDLSKAESMTLMKSGGIDTLVNRGQGEGETVSNDDLWDAFFCATSSKEMSRTMNLDTMTKIN</sequence>
<protein>
    <recommendedName>
        <fullName evidence="13">RING-type domain-containing protein</fullName>
    </recommendedName>
</protein>
<dbReference type="InterPro" id="IPR001841">
    <property type="entry name" value="Znf_RING"/>
</dbReference>
<dbReference type="InterPro" id="IPR017907">
    <property type="entry name" value="Znf_RING_CS"/>
</dbReference>
<dbReference type="PROSITE" id="PS00518">
    <property type="entry name" value="ZF_RING_1"/>
    <property type="match status" value="1"/>
</dbReference>
<dbReference type="PROSITE" id="PS51194">
    <property type="entry name" value="HELICASE_CTER"/>
    <property type="match status" value="1"/>
</dbReference>
<dbReference type="eggNOG" id="KOG0298">
    <property type="taxonomic scope" value="Eukaryota"/>
</dbReference>
<evidence type="ECO:0000256" key="4">
    <source>
        <dbReference type="ARBA" id="ARBA00022801"/>
    </source>
</evidence>
<dbReference type="InterPro" id="IPR001650">
    <property type="entry name" value="Helicase_C-like"/>
</dbReference>
<dbReference type="GO" id="GO:0005634">
    <property type="term" value="C:nucleus"/>
    <property type="evidence" value="ECO:0007669"/>
    <property type="project" value="TreeGrafter"/>
</dbReference>
<proteinExistence type="predicted"/>
<keyword evidence="1" id="KW-0479">Metal-binding</keyword>
<evidence type="ECO:0000256" key="3">
    <source>
        <dbReference type="ARBA" id="ARBA00022771"/>
    </source>
</evidence>
<feature type="compositionally biased region" description="Acidic residues" evidence="8">
    <location>
        <begin position="439"/>
        <end position="450"/>
    </location>
</feature>
<dbReference type="SUPFAM" id="SSF57850">
    <property type="entry name" value="RING/U-box"/>
    <property type="match status" value="1"/>
</dbReference>
<evidence type="ECO:0000259" key="10">
    <source>
        <dbReference type="PROSITE" id="PS51194"/>
    </source>
</evidence>
<evidence type="ECO:0000259" key="9">
    <source>
        <dbReference type="PROSITE" id="PS50089"/>
    </source>
</evidence>
<dbReference type="InterPro" id="IPR049730">
    <property type="entry name" value="SNF2/RAD54-like_C"/>
</dbReference>
<dbReference type="SMART" id="SM00487">
    <property type="entry name" value="DEXDc"/>
    <property type="match status" value="1"/>
</dbReference>
<dbReference type="SUPFAM" id="SSF52540">
    <property type="entry name" value="P-loop containing nucleoside triphosphate hydrolases"/>
    <property type="match status" value="2"/>
</dbReference>
<keyword evidence="5" id="KW-0862">Zinc</keyword>
<dbReference type="Pfam" id="PF26021">
    <property type="entry name" value="Ferritin_C144_05"/>
    <property type="match status" value="1"/>
</dbReference>
<feature type="domain" description="RING-type" evidence="9">
    <location>
        <begin position="1319"/>
        <end position="1357"/>
    </location>
</feature>
<dbReference type="Pfam" id="PF13920">
    <property type="entry name" value="zf-C3HC4_3"/>
    <property type="match status" value="1"/>
</dbReference>
<dbReference type="InterPro" id="IPR059033">
    <property type="entry name" value="C144_05_dom"/>
</dbReference>
<dbReference type="PROSITE" id="PS50089">
    <property type="entry name" value="ZF_RING_2"/>
    <property type="match status" value="1"/>
</dbReference>
<evidence type="ECO:0000256" key="2">
    <source>
        <dbReference type="ARBA" id="ARBA00022741"/>
    </source>
</evidence>
<dbReference type="InterPro" id="IPR038718">
    <property type="entry name" value="SNF2-like_sf"/>
</dbReference>
<dbReference type="GO" id="GO:0008270">
    <property type="term" value="F:zinc ion binding"/>
    <property type="evidence" value="ECO:0007669"/>
    <property type="project" value="UniProtKB-KW"/>
</dbReference>
<evidence type="ECO:0000256" key="6">
    <source>
        <dbReference type="ARBA" id="ARBA00022840"/>
    </source>
</evidence>
<keyword evidence="4" id="KW-0378">Hydrolase</keyword>
<evidence type="ECO:0000256" key="5">
    <source>
        <dbReference type="ARBA" id="ARBA00022833"/>
    </source>
</evidence>
<dbReference type="SMART" id="SM00184">
    <property type="entry name" value="RING"/>
    <property type="match status" value="1"/>
</dbReference>
<reference evidence="11 12" key="1">
    <citation type="journal article" date="2011" name="Proc. Natl. Acad. Sci. U.S.A.">
        <title>Comparative genomics of xylose-fermenting fungi for enhanced biofuel production.</title>
        <authorList>
            <person name="Wohlbach D.J."/>
            <person name="Kuo A."/>
            <person name="Sato T.K."/>
            <person name="Potts K.M."/>
            <person name="Salamov A.A."/>
            <person name="LaButti K.M."/>
            <person name="Sun H."/>
            <person name="Clum A."/>
            <person name="Pangilinan J.L."/>
            <person name="Lindquist E.A."/>
            <person name="Lucas S."/>
            <person name="Lapidus A."/>
            <person name="Jin M."/>
            <person name="Gunawan C."/>
            <person name="Balan V."/>
            <person name="Dale B.E."/>
            <person name="Jeffries T.W."/>
            <person name="Zinkel R."/>
            <person name="Barry K.W."/>
            <person name="Grigoriev I.V."/>
            <person name="Gasch A.P."/>
        </authorList>
    </citation>
    <scope>NUCLEOTIDE SEQUENCE [LARGE SCALE GENOMIC DNA]</scope>
    <source>
        <strain evidence="12">ATCC 10573 / BCRC 21748 / CBS 615 / JCM 9827 / NBRC 10315 / NRRL Y-1498 / VKM Y-70</strain>
    </source>
</reference>
<feature type="compositionally biased region" description="Polar residues" evidence="8">
    <location>
        <begin position="1583"/>
        <end position="1604"/>
    </location>
</feature>
<feature type="region of interest" description="Disordered" evidence="8">
    <location>
        <begin position="422"/>
        <end position="457"/>
    </location>
</feature>
<dbReference type="CDD" id="cd18793">
    <property type="entry name" value="SF2_C_SNF"/>
    <property type="match status" value="1"/>
</dbReference>
<keyword evidence="2" id="KW-0547">Nucleotide-binding</keyword>